<evidence type="ECO:0000256" key="8">
    <source>
        <dbReference type="PIRSR" id="PIRSR601765-1"/>
    </source>
</evidence>
<protein>
    <recommendedName>
        <fullName evidence="3">carbonic anhydrase</fullName>
        <ecNumber evidence="3">4.2.1.1</ecNumber>
    </recommendedName>
</protein>
<dbReference type="PROSITE" id="PS00705">
    <property type="entry name" value="PROK_CO2_ANHYDRASE_2"/>
    <property type="match status" value="1"/>
</dbReference>
<evidence type="ECO:0000256" key="7">
    <source>
        <dbReference type="ARBA" id="ARBA00048348"/>
    </source>
</evidence>
<keyword evidence="6" id="KW-0456">Lyase</keyword>
<dbReference type="Proteomes" id="UP001151752">
    <property type="component" value="Chromosome 16"/>
</dbReference>
<gene>
    <name evidence="10" type="ORF">OIU74_000019</name>
</gene>
<accession>A0A9Q0WZN3</accession>
<dbReference type="InterPro" id="IPR001765">
    <property type="entry name" value="Carbonic_anhydrase"/>
</dbReference>
<dbReference type="PANTHER" id="PTHR11002">
    <property type="entry name" value="CARBONIC ANHYDRASE"/>
    <property type="match status" value="1"/>
</dbReference>
<feature type="binding site" evidence="8">
    <location>
        <position position="176"/>
    </location>
    <ligand>
        <name>Zn(2+)</name>
        <dbReference type="ChEBI" id="CHEBI:29105"/>
    </ligand>
</feature>
<keyword evidence="5 8" id="KW-0862">Zinc</keyword>
<name>A0A9Q0WZN3_9ROSI</name>
<reference evidence="10" key="2">
    <citation type="journal article" date="2023" name="Int. J. Mol. Sci.">
        <title>De Novo Assembly and Annotation of 11 Diverse Shrub Willow (Salix) Genomes Reveals Novel Gene Organization in Sex-Linked Regions.</title>
        <authorList>
            <person name="Hyden B."/>
            <person name="Feng K."/>
            <person name="Yates T.B."/>
            <person name="Jawdy S."/>
            <person name="Cereghino C."/>
            <person name="Smart L.B."/>
            <person name="Muchero W."/>
        </authorList>
    </citation>
    <scope>NUCLEOTIDE SEQUENCE</scope>
    <source>
        <tissue evidence="10">Shoot tip</tissue>
    </source>
</reference>
<dbReference type="SMART" id="SM00947">
    <property type="entry name" value="Pro_CA"/>
    <property type="match status" value="1"/>
</dbReference>
<feature type="binding site" evidence="8">
    <location>
        <position position="174"/>
    </location>
    <ligand>
        <name>Zn(2+)</name>
        <dbReference type="ChEBI" id="CHEBI:29105"/>
    </ligand>
</feature>
<dbReference type="InterPro" id="IPR036874">
    <property type="entry name" value="Carbonic_anhydrase_sf"/>
</dbReference>
<evidence type="ECO:0000256" key="2">
    <source>
        <dbReference type="ARBA" id="ARBA00006217"/>
    </source>
</evidence>
<keyword evidence="4" id="KW-0702">S-nitrosylation</keyword>
<feature type="coiled-coil region" evidence="9">
    <location>
        <begin position="69"/>
        <end position="96"/>
    </location>
</feature>
<evidence type="ECO:0000256" key="4">
    <source>
        <dbReference type="ARBA" id="ARBA00022799"/>
    </source>
</evidence>
<dbReference type="FunFam" id="3.40.1050.10:FF:000003">
    <property type="entry name" value="Carbonic anhydrase"/>
    <property type="match status" value="1"/>
</dbReference>
<sequence>MSTASINSWCLTSVSPSKRSSPPTLRPSVVASLNSSVSPPTLIRNQPVFAAPAPILYPSRRGEEMGKNYDEAIESLKKLLSEKEELKTTAAAKVEQITAELQTASSADPKAFDPVEKIKTGFIHFKKEKYESVTFFSYNFSSTSLIYIEVCSKNPALYSELSKGQSPKYMVFACSDSRVCPSHVLDFQPGEAFVVRNVANMVPPFDKTKYSGVGAAVEYAVLHLKVEYIVVIGHSACGGIKGLMSFPYDGTTSTDFIEDWVKVCYPARTKILAAHANSPFPDLCTECEKEAVNVSLGHLLTYPFVRDGLVNKTLGLKGGYYDFVKGSFELWGLEYSLSPSLSVKDVATILHWKL</sequence>
<comment type="similarity">
    <text evidence="2">Belongs to the beta-class carbonic anhydrase family.</text>
</comment>
<organism evidence="10 11">
    <name type="scientific">Salix koriyanagi</name>
    <dbReference type="NCBI Taxonomy" id="2511006"/>
    <lineage>
        <taxon>Eukaryota</taxon>
        <taxon>Viridiplantae</taxon>
        <taxon>Streptophyta</taxon>
        <taxon>Embryophyta</taxon>
        <taxon>Tracheophyta</taxon>
        <taxon>Spermatophyta</taxon>
        <taxon>Magnoliopsida</taxon>
        <taxon>eudicotyledons</taxon>
        <taxon>Gunneridae</taxon>
        <taxon>Pentapetalae</taxon>
        <taxon>rosids</taxon>
        <taxon>fabids</taxon>
        <taxon>Malpighiales</taxon>
        <taxon>Salicaceae</taxon>
        <taxon>Saliceae</taxon>
        <taxon>Salix</taxon>
    </lineage>
</organism>
<evidence type="ECO:0000313" key="11">
    <source>
        <dbReference type="Proteomes" id="UP001151752"/>
    </source>
</evidence>
<comment type="catalytic activity">
    <reaction evidence="7">
        <text>hydrogencarbonate + H(+) = CO2 + H2O</text>
        <dbReference type="Rhea" id="RHEA:10748"/>
        <dbReference type="ChEBI" id="CHEBI:15377"/>
        <dbReference type="ChEBI" id="CHEBI:15378"/>
        <dbReference type="ChEBI" id="CHEBI:16526"/>
        <dbReference type="ChEBI" id="CHEBI:17544"/>
        <dbReference type="EC" id="4.2.1.1"/>
    </reaction>
</comment>
<dbReference type="PROSITE" id="PS00704">
    <property type="entry name" value="PROK_CO2_ANHYDRASE_1"/>
    <property type="match status" value="1"/>
</dbReference>
<reference evidence="10" key="1">
    <citation type="submission" date="2022-11" db="EMBL/GenBank/DDBJ databases">
        <authorList>
            <person name="Hyden B.L."/>
            <person name="Feng K."/>
            <person name="Yates T."/>
            <person name="Jawdy S."/>
            <person name="Smart L.B."/>
            <person name="Muchero W."/>
        </authorList>
    </citation>
    <scope>NUCLEOTIDE SEQUENCE</scope>
    <source>
        <tissue evidence="10">Shoot tip</tissue>
    </source>
</reference>
<dbReference type="SUPFAM" id="SSF53056">
    <property type="entry name" value="beta-carbonic anhydrase, cab"/>
    <property type="match status" value="1"/>
</dbReference>
<dbReference type="CDD" id="cd00884">
    <property type="entry name" value="beta_CA_cladeB"/>
    <property type="match status" value="1"/>
</dbReference>
<dbReference type="InterPro" id="IPR015892">
    <property type="entry name" value="Carbonic_anhydrase_CS"/>
</dbReference>
<keyword evidence="8" id="KW-0479">Metal-binding</keyword>
<keyword evidence="9" id="KW-0175">Coiled coil</keyword>
<dbReference type="EC" id="4.2.1.1" evidence="3"/>
<dbReference type="PANTHER" id="PTHR11002:SF56">
    <property type="entry name" value="BETA CARBONIC ANHYDRASE 2, CHLOROPLASTIC"/>
    <property type="match status" value="1"/>
</dbReference>
<dbReference type="InterPro" id="IPR045066">
    <property type="entry name" value="Beta_CA_cladeB"/>
</dbReference>
<comment type="function">
    <text evidence="1">Reversible hydration of carbon dioxide.</text>
</comment>
<keyword evidence="11" id="KW-1185">Reference proteome</keyword>
<evidence type="ECO:0000256" key="5">
    <source>
        <dbReference type="ARBA" id="ARBA00022833"/>
    </source>
</evidence>
<feature type="binding site" evidence="8">
    <location>
        <position position="234"/>
    </location>
    <ligand>
        <name>Zn(2+)</name>
        <dbReference type="ChEBI" id="CHEBI:29105"/>
    </ligand>
</feature>
<dbReference type="GO" id="GO:0008270">
    <property type="term" value="F:zinc ion binding"/>
    <property type="evidence" value="ECO:0007669"/>
    <property type="project" value="InterPro"/>
</dbReference>
<dbReference type="Pfam" id="PF00484">
    <property type="entry name" value="Pro_CA"/>
    <property type="match status" value="1"/>
</dbReference>
<comment type="caution">
    <text evidence="10">The sequence shown here is derived from an EMBL/GenBank/DDBJ whole genome shotgun (WGS) entry which is preliminary data.</text>
</comment>
<dbReference type="GO" id="GO:0004089">
    <property type="term" value="F:carbonate dehydratase activity"/>
    <property type="evidence" value="ECO:0007669"/>
    <property type="project" value="UniProtKB-EC"/>
</dbReference>
<evidence type="ECO:0000256" key="9">
    <source>
        <dbReference type="SAM" id="Coils"/>
    </source>
</evidence>
<evidence type="ECO:0000256" key="1">
    <source>
        <dbReference type="ARBA" id="ARBA00002904"/>
    </source>
</evidence>
<dbReference type="GO" id="GO:0015976">
    <property type="term" value="P:carbon utilization"/>
    <property type="evidence" value="ECO:0007669"/>
    <property type="project" value="InterPro"/>
</dbReference>
<proteinExistence type="inferred from homology"/>
<comment type="cofactor">
    <cofactor evidence="8">
        <name>Zn(2+)</name>
        <dbReference type="ChEBI" id="CHEBI:29105"/>
    </cofactor>
    <text evidence="8">Binds 1 zinc ion per subunit.</text>
</comment>
<evidence type="ECO:0000256" key="3">
    <source>
        <dbReference type="ARBA" id="ARBA00012925"/>
    </source>
</evidence>
<evidence type="ECO:0000256" key="6">
    <source>
        <dbReference type="ARBA" id="ARBA00023239"/>
    </source>
</evidence>
<dbReference type="AlphaFoldDB" id="A0A9Q0WZN3"/>
<dbReference type="Gene3D" id="3.40.1050.10">
    <property type="entry name" value="Carbonic anhydrase"/>
    <property type="match status" value="1"/>
</dbReference>
<dbReference type="EMBL" id="JAPFFM010000001">
    <property type="protein sequence ID" value="KAJ6775743.1"/>
    <property type="molecule type" value="Genomic_DNA"/>
</dbReference>
<evidence type="ECO:0000313" key="10">
    <source>
        <dbReference type="EMBL" id="KAJ6775743.1"/>
    </source>
</evidence>
<feature type="binding site" evidence="8">
    <location>
        <position position="237"/>
    </location>
    <ligand>
        <name>Zn(2+)</name>
        <dbReference type="ChEBI" id="CHEBI:29105"/>
    </ligand>
</feature>